<sequence>MSSGRRMIKVVNFVRMDDEDSLDVLFWQKKSATERLQEVTRLRKSYYSWLNGSFPEKIEKIVNKKRI</sequence>
<dbReference type="RefSeq" id="WP_128768278.1">
    <property type="nucleotide sequence ID" value="NZ_RXOC01000003.1"/>
</dbReference>
<proteinExistence type="predicted"/>
<evidence type="ECO:0000313" key="2">
    <source>
        <dbReference type="Proteomes" id="UP000290848"/>
    </source>
</evidence>
<dbReference type="Proteomes" id="UP000290848">
    <property type="component" value="Unassembled WGS sequence"/>
</dbReference>
<organism evidence="1 2">
    <name type="scientific">Arcticibacter tournemirensis</name>
    <dbReference type="NCBI Taxonomy" id="699437"/>
    <lineage>
        <taxon>Bacteria</taxon>
        <taxon>Pseudomonadati</taxon>
        <taxon>Bacteroidota</taxon>
        <taxon>Sphingobacteriia</taxon>
        <taxon>Sphingobacteriales</taxon>
        <taxon>Sphingobacteriaceae</taxon>
        <taxon>Arcticibacter</taxon>
    </lineage>
</organism>
<name>A0A4V1KIK7_9SPHI</name>
<dbReference type="EMBL" id="RXOC01000003">
    <property type="protein sequence ID" value="RXF71032.1"/>
    <property type="molecule type" value="Genomic_DNA"/>
</dbReference>
<dbReference type="AlphaFoldDB" id="A0A4V1KIK7"/>
<reference evidence="1 2" key="1">
    <citation type="submission" date="2018-12" db="EMBL/GenBank/DDBJ databases">
        <title>The Draft Genome Sequence of the Soil Bacterium Pedobacter tournemirensis R1.</title>
        <authorList>
            <person name="He J."/>
        </authorList>
    </citation>
    <scope>NUCLEOTIDE SEQUENCE [LARGE SCALE GENOMIC DNA]</scope>
    <source>
        <strain evidence="1 2">R1</strain>
    </source>
</reference>
<evidence type="ECO:0000313" key="1">
    <source>
        <dbReference type="EMBL" id="RXF71032.1"/>
    </source>
</evidence>
<accession>A0A4V1KIK7</accession>
<protein>
    <submittedName>
        <fullName evidence="1">Uncharacterized protein</fullName>
    </submittedName>
</protein>
<gene>
    <name evidence="1" type="ORF">EKH83_04800</name>
</gene>
<comment type="caution">
    <text evidence="1">The sequence shown here is derived from an EMBL/GenBank/DDBJ whole genome shotgun (WGS) entry which is preliminary data.</text>
</comment>